<proteinExistence type="predicted"/>
<evidence type="ECO:0000313" key="4">
    <source>
        <dbReference type="EMBL" id="QKX62582.1"/>
    </source>
</evidence>
<feature type="region of interest" description="Disordered" evidence="2">
    <location>
        <begin position="870"/>
        <end position="954"/>
    </location>
</feature>
<protein>
    <recommendedName>
        <fullName evidence="3">Chromo domain-containing protein</fullName>
    </recommendedName>
</protein>
<dbReference type="EMBL" id="CP055902">
    <property type="protein sequence ID" value="QKX62582.1"/>
    <property type="molecule type" value="Genomic_DNA"/>
</dbReference>
<dbReference type="KEGG" id="trg:TRUGW13939_09743"/>
<feature type="domain" description="Chromo" evidence="3">
    <location>
        <begin position="958"/>
        <end position="1008"/>
    </location>
</feature>
<dbReference type="SUPFAM" id="SSF54160">
    <property type="entry name" value="Chromo domain-like"/>
    <property type="match status" value="1"/>
</dbReference>
<dbReference type="InterPro" id="IPR021842">
    <property type="entry name" value="DUF3435"/>
</dbReference>
<keyword evidence="5" id="KW-1185">Reference proteome</keyword>
<comment type="subunit">
    <text evidence="1">Component of the NuA4 histone acetyltransferase complex.</text>
</comment>
<dbReference type="Pfam" id="PF11917">
    <property type="entry name" value="DUF3435"/>
    <property type="match status" value="1"/>
</dbReference>
<evidence type="ECO:0000313" key="5">
    <source>
        <dbReference type="Proteomes" id="UP000509510"/>
    </source>
</evidence>
<dbReference type="GO" id="GO:0006338">
    <property type="term" value="P:chromatin remodeling"/>
    <property type="evidence" value="ECO:0007669"/>
    <property type="project" value="UniProtKB-ARBA"/>
</dbReference>
<dbReference type="RefSeq" id="XP_035348756.1">
    <property type="nucleotide sequence ID" value="XM_035492863.1"/>
</dbReference>
<evidence type="ECO:0000256" key="1">
    <source>
        <dbReference type="ARBA" id="ARBA00011353"/>
    </source>
</evidence>
<dbReference type="InterPro" id="IPR000953">
    <property type="entry name" value="Chromo/chromo_shadow_dom"/>
</dbReference>
<dbReference type="InterPro" id="IPR016197">
    <property type="entry name" value="Chromo-like_dom_sf"/>
</dbReference>
<accession>A0A7H8R869</accession>
<dbReference type="GeneID" id="55997226"/>
<dbReference type="OrthoDB" id="4357582at2759"/>
<evidence type="ECO:0000256" key="2">
    <source>
        <dbReference type="SAM" id="MobiDB-lite"/>
    </source>
</evidence>
<dbReference type="InterPro" id="IPR023780">
    <property type="entry name" value="Chromo_domain"/>
</dbReference>
<dbReference type="Gene3D" id="2.40.50.40">
    <property type="match status" value="1"/>
</dbReference>
<dbReference type="PANTHER" id="PTHR37535:SF3">
    <property type="entry name" value="FLUG DOMAIN-CONTAINING PROTEIN"/>
    <property type="match status" value="1"/>
</dbReference>
<reference evidence="5" key="1">
    <citation type="submission" date="2020-06" db="EMBL/GenBank/DDBJ databases">
        <title>A chromosome-scale genome assembly of Talaromyces rugulosus W13939.</title>
        <authorList>
            <person name="Wang B."/>
            <person name="Guo L."/>
            <person name="Ye K."/>
            <person name="Wang L."/>
        </authorList>
    </citation>
    <scope>NUCLEOTIDE SEQUENCE [LARGE SCALE GENOMIC DNA]</scope>
    <source>
        <strain evidence="5">W13939</strain>
    </source>
</reference>
<dbReference type="Pfam" id="PF00385">
    <property type="entry name" value="Chromo"/>
    <property type="match status" value="1"/>
</dbReference>
<dbReference type="Proteomes" id="UP000509510">
    <property type="component" value="Chromosome V"/>
</dbReference>
<dbReference type="PANTHER" id="PTHR37535">
    <property type="entry name" value="FLUG DOMAIN PROTEIN"/>
    <property type="match status" value="1"/>
</dbReference>
<feature type="compositionally biased region" description="Basic and acidic residues" evidence="2">
    <location>
        <begin position="913"/>
        <end position="935"/>
    </location>
</feature>
<dbReference type="PROSITE" id="PS50013">
    <property type="entry name" value="CHROMO_2"/>
    <property type="match status" value="1"/>
</dbReference>
<sequence length="1008" mass="115253">MPRRRTAAEVLDGAGDDDGRFEINGNRIFRSLACDKPYKDMLELWAEYQNRNPGASIHDLATAKRFMKQVAETSRGNLKESPMIVNPAGERVRAPTLAYIQLRWQQFIAMWPRQKGNEKLAGDLTESVYHYIRDVLRREIPLSLATRPIYWFTLERFIVLQEHTWRREWSLSRHTRTLVNDHAGDLLACYTSGRVGEHHESSARRGSGRGLLYRDIVFHVIRNAKGNAELIVCPTRDPKGATLCPSDRPEGNLYEDMQPLYANPVLPFLSQALADGSFVRYKSWSEIKEIPVPLKGFPIELEIHPEKLDCPVLQEVDGDGPQGKIRTAGSYAKRLAMRGRHAGFDGNIKVHDMRREALVKADENGYSIDARMQFAGQRDPKIFNKSYNHKNRVSGVDSYWGRPRREDHLQEIRASNLKYKPQLLHWLPAKQRYDLEHGPEFVSIAQELADLQHEKQQEGLTGQEVCNLTARQGRLYEEKRQLIQMALKAWQEDPQSMPPGNKTGVMDPQTIFFERTRRLDPVRDRLAENLFLDVPLRSETGDMVIEDMIRLCKGAPEVAYRPSCRPTDKGQCLVEDCGENMERLRPDQRWPHVYKCYREDLIRQHGFAQLCYICDEWILGRPPWIEHCTGHLEQPETLPIRCEPVNFRLTVAWPGYCITCIFSQKNADERLRSWEYPNRWKEHVDRCLREYWAASLSSRKAVSCCDPRCQGDYATDYDLRFHMIDWHGYPLSRSAPKGVSDPAKGDVEPFTFVYERPNPSSGNVPPVDIKLDCYQKAPTSSDLTAPGCGDLIELDTQAGVSPPPHRSSPGMEALIDPWLLNEAAGSAASLEVTKEADVKMRARRDADGRLRPLRGAPSSVIELDCQGLVHHRSRSRSPASNNSDGRAQSRCFSCPTHGGDAQGPVVRKRKRSPHPDTTQKCRRVSERAKPSRREQSSSSQHVAHKGPPPELIDGQEEYLVDRILDERIVPRGRGFSKQYLVKWRGYQQPTWTVARLLDDTKALDQWLA</sequence>
<gene>
    <name evidence="4" type="ORF">TRUGW13939_09743</name>
</gene>
<dbReference type="AlphaFoldDB" id="A0A7H8R869"/>
<name>A0A7H8R869_TALRU</name>
<organism evidence="4 5">
    <name type="scientific">Talaromyces rugulosus</name>
    <name type="common">Penicillium rugulosum</name>
    <dbReference type="NCBI Taxonomy" id="121627"/>
    <lineage>
        <taxon>Eukaryota</taxon>
        <taxon>Fungi</taxon>
        <taxon>Dikarya</taxon>
        <taxon>Ascomycota</taxon>
        <taxon>Pezizomycotina</taxon>
        <taxon>Eurotiomycetes</taxon>
        <taxon>Eurotiomycetidae</taxon>
        <taxon>Eurotiales</taxon>
        <taxon>Trichocomaceae</taxon>
        <taxon>Talaromyces</taxon>
        <taxon>Talaromyces sect. Islandici</taxon>
    </lineage>
</organism>
<evidence type="ECO:0000259" key="3">
    <source>
        <dbReference type="PROSITE" id="PS50013"/>
    </source>
</evidence>